<evidence type="ECO:0000313" key="2">
    <source>
        <dbReference type="EMBL" id="TWI31220.1"/>
    </source>
</evidence>
<dbReference type="PANTHER" id="PTHR42953:SF4">
    <property type="entry name" value="METAL ABC TRANSPORTER SUBSTRATE-BINDING PROTEIN"/>
    <property type="match status" value="1"/>
</dbReference>
<feature type="signal peptide" evidence="1">
    <location>
        <begin position="1"/>
        <end position="17"/>
    </location>
</feature>
<comment type="caution">
    <text evidence="2">The sequence shown here is derived from an EMBL/GenBank/DDBJ whole genome shotgun (WGS) entry which is preliminary data.</text>
</comment>
<evidence type="ECO:0000313" key="3">
    <source>
        <dbReference type="Proteomes" id="UP000316225"/>
    </source>
</evidence>
<keyword evidence="1" id="KW-0732">Signal</keyword>
<organism evidence="2 3">
    <name type="scientific">Paracoccus sulfuroxidans</name>
    <dbReference type="NCBI Taxonomy" id="384678"/>
    <lineage>
        <taxon>Bacteria</taxon>
        <taxon>Pseudomonadati</taxon>
        <taxon>Pseudomonadota</taxon>
        <taxon>Alphaproteobacteria</taxon>
        <taxon>Rhodobacterales</taxon>
        <taxon>Paracoccaceae</taxon>
        <taxon>Paracoccus</taxon>
    </lineage>
</organism>
<dbReference type="InterPro" id="IPR006127">
    <property type="entry name" value="ZnuA-like"/>
</dbReference>
<evidence type="ECO:0000256" key="1">
    <source>
        <dbReference type="SAM" id="SignalP"/>
    </source>
</evidence>
<dbReference type="Pfam" id="PF01297">
    <property type="entry name" value="ZnuA"/>
    <property type="match status" value="1"/>
</dbReference>
<feature type="chain" id="PRO_5021761981" evidence="1">
    <location>
        <begin position="18"/>
        <end position="299"/>
    </location>
</feature>
<dbReference type="InterPro" id="IPR050492">
    <property type="entry name" value="Bact_metal-bind_prot9"/>
</dbReference>
<dbReference type="OrthoDB" id="6104586at2"/>
<dbReference type="GO" id="GO:0046872">
    <property type="term" value="F:metal ion binding"/>
    <property type="evidence" value="ECO:0007669"/>
    <property type="project" value="InterPro"/>
</dbReference>
<keyword evidence="3" id="KW-1185">Reference proteome</keyword>
<protein>
    <submittedName>
        <fullName evidence="2">ABC-type Zn uptake system ZnuABC Zn-binding protein ZnuA</fullName>
    </submittedName>
</protein>
<dbReference type="SUPFAM" id="SSF53807">
    <property type="entry name" value="Helical backbone' metal receptor"/>
    <property type="match status" value="1"/>
</dbReference>
<dbReference type="EMBL" id="VLKU01000010">
    <property type="protein sequence ID" value="TWI31220.1"/>
    <property type="molecule type" value="Genomic_DNA"/>
</dbReference>
<sequence>MKWLPALLLLLAPAAHAETILTAHPAAEALARRLTEGTAIEIVAVQPDKLPASRLASFLAGRGRAGLEDAAKDADAVLTFRSFWPDDPLYPAARRANIRIVEIDAAQPLDERMPGMAVMETPSSDTALYAELGLEPMPPEGEETAPWLAPSRLGEMAEVTAGDLSRLAPTEAEKIAANLSGLKRDLLAIKADADTTLAARESVDVVALSPQFGYLAADLGLDLRARIIAAPNEWTPERAAKLTDWLKAEGIQTVLTARELPEPLGERLENEGIEAVQLSISNAGNPVELIKNNMDLFKR</sequence>
<name>A0A562NGL9_9RHOB</name>
<dbReference type="GO" id="GO:0030001">
    <property type="term" value="P:metal ion transport"/>
    <property type="evidence" value="ECO:0007669"/>
    <property type="project" value="InterPro"/>
</dbReference>
<gene>
    <name evidence="2" type="ORF">IQ24_03078</name>
</gene>
<dbReference type="AlphaFoldDB" id="A0A562NGL9"/>
<reference evidence="2 3" key="1">
    <citation type="journal article" date="2015" name="Stand. Genomic Sci.">
        <title>Genomic Encyclopedia of Bacterial and Archaeal Type Strains, Phase III: the genomes of soil and plant-associated and newly described type strains.</title>
        <authorList>
            <person name="Whitman W.B."/>
            <person name="Woyke T."/>
            <person name="Klenk H.P."/>
            <person name="Zhou Y."/>
            <person name="Lilburn T.G."/>
            <person name="Beck B.J."/>
            <person name="De Vos P."/>
            <person name="Vandamme P."/>
            <person name="Eisen J.A."/>
            <person name="Garrity G."/>
            <person name="Hugenholtz P."/>
            <person name="Kyrpides N.C."/>
        </authorList>
    </citation>
    <scope>NUCLEOTIDE SEQUENCE [LARGE SCALE GENOMIC DNA]</scope>
    <source>
        <strain evidence="2 3">CGMCC 1.5364</strain>
    </source>
</reference>
<proteinExistence type="predicted"/>
<accession>A0A562NGL9</accession>
<dbReference type="Proteomes" id="UP000316225">
    <property type="component" value="Unassembled WGS sequence"/>
</dbReference>
<dbReference type="RefSeq" id="WP_145399171.1">
    <property type="nucleotide sequence ID" value="NZ_VLKU01000010.1"/>
</dbReference>
<dbReference type="PANTHER" id="PTHR42953">
    <property type="entry name" value="HIGH-AFFINITY ZINC UPTAKE SYSTEM PROTEIN ZNUA-RELATED"/>
    <property type="match status" value="1"/>
</dbReference>